<evidence type="ECO:0000313" key="1">
    <source>
        <dbReference type="EMBL" id="RNA05679.1"/>
    </source>
</evidence>
<dbReference type="AlphaFoldDB" id="A0A3M7Q3A4"/>
<comment type="caution">
    <text evidence="1">The sequence shown here is derived from an EMBL/GenBank/DDBJ whole genome shotgun (WGS) entry which is preliminary data.</text>
</comment>
<dbReference type="Proteomes" id="UP000276133">
    <property type="component" value="Unassembled WGS sequence"/>
</dbReference>
<keyword evidence="2" id="KW-1185">Reference proteome</keyword>
<sequence>IKNKLSIRLELIIYLIYKKKNKDLILGDRGATNFNFNSSKKEEFLFNLYLNFTIPISPNFKREFFPLRHQSIRNIEITGKDEFLCSISLVLNE</sequence>
<reference evidence="1 2" key="1">
    <citation type="journal article" date="2018" name="Sci. Rep.">
        <title>Genomic signatures of local adaptation to the degree of environmental predictability in rotifers.</title>
        <authorList>
            <person name="Franch-Gras L."/>
            <person name="Hahn C."/>
            <person name="Garcia-Roger E.M."/>
            <person name="Carmona M.J."/>
            <person name="Serra M."/>
            <person name="Gomez A."/>
        </authorList>
    </citation>
    <scope>NUCLEOTIDE SEQUENCE [LARGE SCALE GENOMIC DNA]</scope>
    <source>
        <strain evidence="1">HYR1</strain>
    </source>
</reference>
<organism evidence="1 2">
    <name type="scientific">Brachionus plicatilis</name>
    <name type="common">Marine rotifer</name>
    <name type="synonym">Brachionus muelleri</name>
    <dbReference type="NCBI Taxonomy" id="10195"/>
    <lineage>
        <taxon>Eukaryota</taxon>
        <taxon>Metazoa</taxon>
        <taxon>Spiralia</taxon>
        <taxon>Gnathifera</taxon>
        <taxon>Rotifera</taxon>
        <taxon>Eurotatoria</taxon>
        <taxon>Monogononta</taxon>
        <taxon>Pseudotrocha</taxon>
        <taxon>Ploima</taxon>
        <taxon>Brachionidae</taxon>
        <taxon>Brachionus</taxon>
    </lineage>
</organism>
<accession>A0A3M7Q3A4</accession>
<evidence type="ECO:0000313" key="2">
    <source>
        <dbReference type="Proteomes" id="UP000276133"/>
    </source>
</evidence>
<protein>
    <submittedName>
        <fullName evidence="1">Uncharacterized protein</fullName>
    </submittedName>
</protein>
<name>A0A3M7Q3A4_BRAPC</name>
<gene>
    <name evidence="1" type="ORF">BpHYR1_004429</name>
</gene>
<dbReference type="EMBL" id="REGN01007637">
    <property type="protein sequence ID" value="RNA05679.1"/>
    <property type="molecule type" value="Genomic_DNA"/>
</dbReference>
<feature type="non-terminal residue" evidence="1">
    <location>
        <position position="1"/>
    </location>
</feature>
<proteinExistence type="predicted"/>